<evidence type="ECO:0000313" key="3">
    <source>
        <dbReference type="Proteomes" id="UP000236161"/>
    </source>
</evidence>
<dbReference type="AlphaFoldDB" id="A0A2H9ZRH9"/>
<keyword evidence="1" id="KW-0472">Membrane</keyword>
<dbReference type="EMBL" id="KZ454678">
    <property type="protein sequence ID" value="PKA45901.1"/>
    <property type="molecule type" value="Genomic_DNA"/>
</dbReference>
<dbReference type="Proteomes" id="UP000236161">
    <property type="component" value="Unassembled WGS sequence"/>
</dbReference>
<reference evidence="2 3" key="1">
    <citation type="journal article" date="2017" name="Nature">
        <title>The Apostasia genome and the evolution of orchids.</title>
        <authorList>
            <person name="Zhang G.Q."/>
            <person name="Liu K.W."/>
            <person name="Li Z."/>
            <person name="Lohaus R."/>
            <person name="Hsiao Y.Y."/>
            <person name="Niu S.C."/>
            <person name="Wang J.Y."/>
            <person name="Lin Y.C."/>
            <person name="Xu Q."/>
            <person name="Chen L.J."/>
            <person name="Yoshida K."/>
            <person name="Fujiwara S."/>
            <person name="Wang Z.W."/>
            <person name="Zhang Y.Q."/>
            <person name="Mitsuda N."/>
            <person name="Wang M."/>
            <person name="Liu G.H."/>
            <person name="Pecoraro L."/>
            <person name="Huang H.X."/>
            <person name="Xiao X.J."/>
            <person name="Lin M."/>
            <person name="Wu X.Y."/>
            <person name="Wu W.L."/>
            <person name="Chen Y.Y."/>
            <person name="Chang S.B."/>
            <person name="Sakamoto S."/>
            <person name="Ohme-Takagi M."/>
            <person name="Yagi M."/>
            <person name="Zeng S.J."/>
            <person name="Shen C.Y."/>
            <person name="Yeh C.M."/>
            <person name="Luo Y.B."/>
            <person name="Tsai W.C."/>
            <person name="Van de Peer Y."/>
            <person name="Liu Z.J."/>
        </authorList>
    </citation>
    <scope>NUCLEOTIDE SEQUENCE [LARGE SCALE GENOMIC DNA]</scope>
    <source>
        <strain evidence="3">cv. Shenzhen</strain>
        <tissue evidence="2">Stem</tissue>
    </source>
</reference>
<organism evidence="2 3">
    <name type="scientific">Apostasia shenzhenica</name>
    <dbReference type="NCBI Taxonomy" id="1088818"/>
    <lineage>
        <taxon>Eukaryota</taxon>
        <taxon>Viridiplantae</taxon>
        <taxon>Streptophyta</taxon>
        <taxon>Embryophyta</taxon>
        <taxon>Tracheophyta</taxon>
        <taxon>Spermatophyta</taxon>
        <taxon>Magnoliopsida</taxon>
        <taxon>Liliopsida</taxon>
        <taxon>Asparagales</taxon>
        <taxon>Orchidaceae</taxon>
        <taxon>Apostasioideae</taxon>
        <taxon>Apostasia</taxon>
    </lineage>
</organism>
<keyword evidence="1" id="KW-0812">Transmembrane</keyword>
<protein>
    <submittedName>
        <fullName evidence="2">Uncharacterized protein</fullName>
    </submittedName>
</protein>
<gene>
    <name evidence="2" type="ORF">AXF42_Ash016928</name>
</gene>
<evidence type="ECO:0000256" key="1">
    <source>
        <dbReference type="SAM" id="Phobius"/>
    </source>
</evidence>
<keyword evidence="1" id="KW-1133">Transmembrane helix</keyword>
<evidence type="ECO:0000313" key="2">
    <source>
        <dbReference type="EMBL" id="PKA45901.1"/>
    </source>
</evidence>
<name>A0A2H9ZRH9_9ASPA</name>
<sequence>MSSPSPSAAVALAVGSRSARVSCRVPSSSPSARVALAIRSCLLQCRRPSRALPSSSGPALQLPLAVRCPNLSTFSVACAVHSLRGITPAGQSGLVSSFVNSAEVYLEISSRHPQHSLSLRYPQPLRRHLLPSTTLASRCVIGCPCGLASRRLSLTFLYKDLGLHFILLFFVIYLPLRFAYFHPLLTCLQK</sequence>
<proteinExistence type="predicted"/>
<accession>A0A2H9ZRH9</accession>
<keyword evidence="3" id="KW-1185">Reference proteome</keyword>
<feature type="transmembrane region" description="Helical" evidence="1">
    <location>
        <begin position="161"/>
        <end position="180"/>
    </location>
</feature>